<dbReference type="Proteomes" id="UP000528322">
    <property type="component" value="Unassembled WGS sequence"/>
</dbReference>
<name>A0A7W8DGV6_9BACT</name>
<feature type="region of interest" description="Disordered" evidence="1">
    <location>
        <begin position="1"/>
        <end position="23"/>
    </location>
</feature>
<dbReference type="AlphaFoldDB" id="A0A7W8DGV6"/>
<evidence type="ECO:0000313" key="3">
    <source>
        <dbReference type="Proteomes" id="UP000528322"/>
    </source>
</evidence>
<evidence type="ECO:0000313" key="2">
    <source>
        <dbReference type="EMBL" id="MBB5021648.1"/>
    </source>
</evidence>
<sequence>MRKYLRLPEDAIHSQKSDPSRSKKLDDYRSYLVYLLGEFPGFSAVKVARKLREKYGLIPASERSLRRYIRQLRQEVSVAQVRYFEPIIDDVSG</sequence>
<comment type="caution">
    <text evidence="2">The sequence shown here is derived from an EMBL/GenBank/DDBJ whole genome shotgun (WGS) entry which is preliminary data.</text>
</comment>
<reference evidence="2 3" key="1">
    <citation type="submission" date="2020-08" db="EMBL/GenBank/DDBJ databases">
        <title>Genomic Encyclopedia of Type Strains, Phase IV (KMG-IV): sequencing the most valuable type-strain genomes for metagenomic binning, comparative biology and taxonomic classification.</title>
        <authorList>
            <person name="Goeker M."/>
        </authorList>
    </citation>
    <scope>NUCLEOTIDE SEQUENCE [LARGE SCALE GENOMIC DNA]</scope>
    <source>
        <strain evidence="2 3">DSM 22071</strain>
    </source>
</reference>
<organism evidence="2 3">
    <name type="scientific">Desulfurispira natronophila</name>
    <dbReference type="NCBI Taxonomy" id="682562"/>
    <lineage>
        <taxon>Bacteria</taxon>
        <taxon>Pseudomonadati</taxon>
        <taxon>Chrysiogenota</taxon>
        <taxon>Chrysiogenia</taxon>
        <taxon>Chrysiogenales</taxon>
        <taxon>Chrysiogenaceae</taxon>
        <taxon>Desulfurispira</taxon>
    </lineage>
</organism>
<dbReference type="EMBL" id="JACHID010000004">
    <property type="protein sequence ID" value="MBB5021648.1"/>
    <property type="molecule type" value="Genomic_DNA"/>
</dbReference>
<accession>A0A7W8DGV6</accession>
<gene>
    <name evidence="2" type="ORF">HNR37_000960</name>
</gene>
<evidence type="ECO:0000256" key="1">
    <source>
        <dbReference type="SAM" id="MobiDB-lite"/>
    </source>
</evidence>
<protein>
    <recommendedName>
        <fullName evidence="4">Transposase</fullName>
    </recommendedName>
</protein>
<proteinExistence type="predicted"/>
<evidence type="ECO:0008006" key="4">
    <source>
        <dbReference type="Google" id="ProtNLM"/>
    </source>
</evidence>
<keyword evidence="3" id="KW-1185">Reference proteome</keyword>